<dbReference type="SUPFAM" id="SSF47336">
    <property type="entry name" value="ACP-like"/>
    <property type="match status" value="1"/>
</dbReference>
<dbReference type="EMBL" id="JACBYE010000001">
    <property type="protein sequence ID" value="NYS92000.1"/>
    <property type="molecule type" value="Genomic_DNA"/>
</dbReference>
<name>A0A853EN73_9MICO</name>
<dbReference type="InterPro" id="IPR009081">
    <property type="entry name" value="PP-bd_ACP"/>
</dbReference>
<reference evidence="2 3" key="1">
    <citation type="submission" date="2020-07" db="EMBL/GenBank/DDBJ databases">
        <title>MOT database genomes.</title>
        <authorList>
            <person name="Joseph S."/>
            <person name="Aduse-Opoku J."/>
            <person name="Hashim A."/>
            <person name="Wade W."/>
            <person name="Curtis M."/>
        </authorList>
    </citation>
    <scope>NUCLEOTIDE SEQUENCE [LARGE SCALE GENOMIC DNA]</scope>
    <source>
        <strain evidence="2 3">DSM 100099</strain>
    </source>
</reference>
<comment type="caution">
    <text evidence="2">The sequence shown here is derived from an EMBL/GenBank/DDBJ whole genome shotgun (WGS) entry which is preliminary data.</text>
</comment>
<evidence type="ECO:0000313" key="2">
    <source>
        <dbReference type="EMBL" id="NYS92000.1"/>
    </source>
</evidence>
<evidence type="ECO:0000313" key="3">
    <source>
        <dbReference type="Proteomes" id="UP000561011"/>
    </source>
</evidence>
<evidence type="ECO:0000259" key="1">
    <source>
        <dbReference type="PROSITE" id="PS50075"/>
    </source>
</evidence>
<organism evidence="2 3">
    <name type="scientific">Sanguibacter inulinus</name>
    <dbReference type="NCBI Taxonomy" id="60922"/>
    <lineage>
        <taxon>Bacteria</taxon>
        <taxon>Bacillati</taxon>
        <taxon>Actinomycetota</taxon>
        <taxon>Actinomycetes</taxon>
        <taxon>Micrococcales</taxon>
        <taxon>Sanguibacteraceae</taxon>
        <taxon>Sanguibacter</taxon>
    </lineage>
</organism>
<dbReference type="Pfam" id="PF00550">
    <property type="entry name" value="PP-binding"/>
    <property type="match status" value="1"/>
</dbReference>
<protein>
    <submittedName>
        <fullName evidence="2">Acyl carrier protein</fullName>
    </submittedName>
</protein>
<dbReference type="Gene3D" id="1.10.1200.10">
    <property type="entry name" value="ACP-like"/>
    <property type="match status" value="1"/>
</dbReference>
<keyword evidence="3" id="KW-1185">Reference proteome</keyword>
<dbReference type="Proteomes" id="UP000561011">
    <property type="component" value="Unassembled WGS sequence"/>
</dbReference>
<gene>
    <name evidence="2" type="ORF">HZZ10_00400</name>
</gene>
<proteinExistence type="predicted"/>
<feature type="domain" description="Carrier" evidence="1">
    <location>
        <begin position="6"/>
        <end position="83"/>
    </location>
</feature>
<dbReference type="RefSeq" id="WP_179912004.1">
    <property type="nucleotide sequence ID" value="NZ_JACBYE010000001.1"/>
</dbReference>
<dbReference type="PROSITE" id="PS50075">
    <property type="entry name" value="CARRIER"/>
    <property type="match status" value="1"/>
</dbReference>
<dbReference type="AlphaFoldDB" id="A0A853EN73"/>
<sequence>MLTNTPTGRIIEEEIRVLLADTLDDDPIGPDDRFGDLGLNSLMLARLVIALEDETGLDPFSGDTSIVDVHTVGDLVGAYERALASRDEQPEPTEDAS</sequence>
<dbReference type="InterPro" id="IPR036736">
    <property type="entry name" value="ACP-like_sf"/>
</dbReference>
<accession>A0A853EN73</accession>